<evidence type="ECO:0000313" key="2">
    <source>
        <dbReference type="EMBL" id="KAJ3142588.1"/>
    </source>
</evidence>
<sequence>MPEVHSRFTFPIATVLLLQLIAALAIITIPASAQQASIGFQNILNQVVSICETPSPFKHLRKKPSNSNPDLFSPKLDGDPDPTFFSITWNVPRTVQRDKFQIC</sequence>
<feature type="signal peptide" evidence="1">
    <location>
        <begin position="1"/>
        <end position="33"/>
    </location>
</feature>
<accession>A0AAD5XMV5</accession>
<name>A0AAD5XMV5_9FUNG</name>
<reference evidence="2" key="1">
    <citation type="submission" date="2020-05" db="EMBL/GenBank/DDBJ databases">
        <title>Phylogenomic resolution of chytrid fungi.</title>
        <authorList>
            <person name="Stajich J.E."/>
            <person name="Amses K."/>
            <person name="Simmons R."/>
            <person name="Seto K."/>
            <person name="Myers J."/>
            <person name="Bonds A."/>
            <person name="Quandt C.A."/>
            <person name="Barry K."/>
            <person name="Liu P."/>
            <person name="Grigoriev I."/>
            <person name="Longcore J.E."/>
            <person name="James T.Y."/>
        </authorList>
    </citation>
    <scope>NUCLEOTIDE SEQUENCE</scope>
    <source>
        <strain evidence="2">JEL0513</strain>
    </source>
</reference>
<dbReference type="AlphaFoldDB" id="A0AAD5XMV5"/>
<protein>
    <submittedName>
        <fullName evidence="2">Uncharacterized protein</fullName>
    </submittedName>
</protein>
<evidence type="ECO:0000256" key="1">
    <source>
        <dbReference type="SAM" id="SignalP"/>
    </source>
</evidence>
<dbReference type="EMBL" id="JADGJH010000011">
    <property type="protein sequence ID" value="KAJ3142588.1"/>
    <property type="molecule type" value="Genomic_DNA"/>
</dbReference>
<proteinExistence type="predicted"/>
<comment type="caution">
    <text evidence="2">The sequence shown here is derived from an EMBL/GenBank/DDBJ whole genome shotgun (WGS) entry which is preliminary data.</text>
</comment>
<dbReference type="Proteomes" id="UP001211907">
    <property type="component" value="Unassembled WGS sequence"/>
</dbReference>
<keyword evidence="3" id="KW-1185">Reference proteome</keyword>
<feature type="chain" id="PRO_5042197420" evidence="1">
    <location>
        <begin position="34"/>
        <end position="103"/>
    </location>
</feature>
<keyword evidence="1" id="KW-0732">Signal</keyword>
<gene>
    <name evidence="2" type="ORF">HK100_000488</name>
</gene>
<organism evidence="2 3">
    <name type="scientific">Physocladia obscura</name>
    <dbReference type="NCBI Taxonomy" id="109957"/>
    <lineage>
        <taxon>Eukaryota</taxon>
        <taxon>Fungi</taxon>
        <taxon>Fungi incertae sedis</taxon>
        <taxon>Chytridiomycota</taxon>
        <taxon>Chytridiomycota incertae sedis</taxon>
        <taxon>Chytridiomycetes</taxon>
        <taxon>Chytridiales</taxon>
        <taxon>Chytriomycetaceae</taxon>
        <taxon>Physocladia</taxon>
    </lineage>
</organism>
<evidence type="ECO:0000313" key="3">
    <source>
        <dbReference type="Proteomes" id="UP001211907"/>
    </source>
</evidence>